<keyword evidence="2" id="KW-0479">Metal-binding</keyword>
<keyword evidence="5" id="KW-0460">Magnesium</keyword>
<dbReference type="AlphaFoldDB" id="A0A3G9GBD2"/>
<evidence type="ECO:0000256" key="2">
    <source>
        <dbReference type="ARBA" id="ARBA00022723"/>
    </source>
</evidence>
<dbReference type="InterPro" id="IPR016185">
    <property type="entry name" value="PreATP-grasp_dom_sf"/>
</dbReference>
<dbReference type="GO" id="GO:0005524">
    <property type="term" value="F:ATP binding"/>
    <property type="evidence" value="ECO:0007669"/>
    <property type="project" value="UniProtKB-KW"/>
</dbReference>
<evidence type="ECO:0000256" key="5">
    <source>
        <dbReference type="ARBA" id="ARBA00022842"/>
    </source>
</evidence>
<feature type="domain" description="Glutathionylspermidine synthase pre-ATP-grasp-like" evidence="6">
    <location>
        <begin position="12"/>
        <end position="398"/>
    </location>
</feature>
<dbReference type="GO" id="GO:0016874">
    <property type="term" value="F:ligase activity"/>
    <property type="evidence" value="ECO:0007669"/>
    <property type="project" value="UniProtKB-KW"/>
</dbReference>
<evidence type="ECO:0000256" key="1">
    <source>
        <dbReference type="ARBA" id="ARBA00022598"/>
    </source>
</evidence>
<dbReference type="Proteomes" id="UP000278756">
    <property type="component" value="Plasmid pASEM-1"/>
</dbReference>
<keyword evidence="3" id="KW-0547">Nucleotide-binding</keyword>
<dbReference type="RefSeq" id="WP_126424207.1">
    <property type="nucleotide sequence ID" value="NZ_AP018829.1"/>
</dbReference>
<evidence type="ECO:0000256" key="3">
    <source>
        <dbReference type="ARBA" id="ARBA00022741"/>
    </source>
</evidence>
<dbReference type="SUPFAM" id="SSF56059">
    <property type="entry name" value="Glutathione synthetase ATP-binding domain-like"/>
    <property type="match status" value="1"/>
</dbReference>
<evidence type="ECO:0000256" key="4">
    <source>
        <dbReference type="ARBA" id="ARBA00022840"/>
    </source>
</evidence>
<dbReference type="InterPro" id="IPR005494">
    <property type="entry name" value="GSPS_pre-ATP-grasp-like_dom"/>
</dbReference>
<dbReference type="Gene3D" id="3.30.1490.330">
    <property type="match status" value="1"/>
</dbReference>
<dbReference type="OrthoDB" id="9765517at2"/>
<keyword evidence="1 7" id="KW-0436">Ligase</keyword>
<dbReference type="SUPFAM" id="SSF52440">
    <property type="entry name" value="PreATP-grasp domain"/>
    <property type="match status" value="1"/>
</dbReference>
<dbReference type="EMBL" id="AP018829">
    <property type="protein sequence ID" value="BBF82584.1"/>
    <property type="molecule type" value="Genomic_DNA"/>
</dbReference>
<proteinExistence type="predicted"/>
<organism evidence="7 8">
    <name type="scientific">Asticcacaulis excentricus</name>
    <dbReference type="NCBI Taxonomy" id="78587"/>
    <lineage>
        <taxon>Bacteria</taxon>
        <taxon>Pseudomonadati</taxon>
        <taxon>Pseudomonadota</taxon>
        <taxon>Alphaproteobacteria</taxon>
        <taxon>Caulobacterales</taxon>
        <taxon>Caulobacteraceae</taxon>
        <taxon>Asticcacaulis</taxon>
    </lineage>
</organism>
<accession>A0A3G9GBD2</accession>
<name>A0A3G9GBD2_9CAUL</name>
<evidence type="ECO:0000313" key="7">
    <source>
        <dbReference type="EMBL" id="BBF82584.1"/>
    </source>
</evidence>
<reference evidence="8" key="1">
    <citation type="journal article" date="2017" name="Biotechnol. Biofuels">
        <title>Evaluation of environmental bacterial communities as a factor affecting the growth of duckweed Lemna minor.</title>
        <authorList>
            <person name="Ishizawa H."/>
            <person name="Kuroda M."/>
            <person name="Morikawa M."/>
            <person name="Ike M."/>
        </authorList>
    </citation>
    <scope>NUCLEOTIDE SEQUENCE [LARGE SCALE GENOMIC DNA]</scope>
    <source>
        <strain evidence="8">M6</strain>
    </source>
</reference>
<reference evidence="8" key="2">
    <citation type="journal article" date="2017" name="Plant Physiol. Biochem.">
        <title>Differential oxidative and antioxidative response of duckweed Lemna minor toward plant growth promoting/inhibiting bacteria.</title>
        <authorList>
            <person name="Ishizawa H."/>
            <person name="Kuroda M."/>
            <person name="Morikawa M."/>
            <person name="Ike M."/>
        </authorList>
    </citation>
    <scope>NUCLEOTIDE SEQUENCE [LARGE SCALE GENOMIC DNA]</scope>
    <source>
        <strain evidence="8">M6</strain>
    </source>
</reference>
<geneLocation type="plasmid" evidence="8">
    <name>pasem-1 dna</name>
</geneLocation>
<evidence type="ECO:0000259" key="6">
    <source>
        <dbReference type="Pfam" id="PF03738"/>
    </source>
</evidence>
<dbReference type="GO" id="GO:0046872">
    <property type="term" value="F:metal ion binding"/>
    <property type="evidence" value="ECO:0007669"/>
    <property type="project" value="UniProtKB-KW"/>
</dbReference>
<dbReference type="Pfam" id="PF03738">
    <property type="entry name" value="GSP_synth"/>
    <property type="match status" value="1"/>
</dbReference>
<protein>
    <recommendedName>
        <fullName evidence="6">Glutathionylspermidine synthase pre-ATP-grasp-like domain-containing protein</fullName>
    </recommendedName>
</protein>
<sequence>MERCLVPVRDNWKARVEAEGMLWHSAPGLTYWHEGVAYRFTEAEIEAIHDATEACHQMALAAARAIIEGGELANYGYGADAIKLIERSWHTRERDIYGRIDFAFDGVNPPKMLEYNADTPTSLLEGAVIQWSWLTDTSGPDATNQYNDLHRALVERMQALKAERDAGLLGVRQCGAPLHVACVFPHDEDTGTVAYIESVAREAGLEVCFVPMDQIGFSEAEGGTFLDQNDVPIRLLFKLYPWDWLLADDYGPLLTQAVLTHTIRLFEPAWKMVLANKLLMTKMWEMHPDSPYLLETRRSDEAFRAAGHGFVRKPALGREGQNVSVFGAGDRAHTAQTDGNYADNDFVYQAFADLFRDPSSGAYALIGSWVIGGEAVGMGIRESDHLITDDRSRFVPHLFR</sequence>
<keyword evidence="7" id="KW-0614">Plasmid</keyword>
<gene>
    <name evidence="7" type="ORF">EM6_3225</name>
</gene>
<evidence type="ECO:0000313" key="8">
    <source>
        <dbReference type="Proteomes" id="UP000278756"/>
    </source>
</evidence>
<keyword evidence="4" id="KW-0067">ATP-binding</keyword>